<dbReference type="EMBL" id="JACMSC010000018">
    <property type="protein sequence ID" value="KAG6476967.1"/>
    <property type="molecule type" value="Genomic_DNA"/>
</dbReference>
<evidence type="ECO:0000256" key="1">
    <source>
        <dbReference type="SAM" id="MobiDB-lite"/>
    </source>
</evidence>
<comment type="caution">
    <text evidence="2">The sequence shown here is derived from an EMBL/GenBank/DDBJ whole genome shotgun (WGS) entry which is preliminary data.</text>
</comment>
<protein>
    <submittedName>
        <fullName evidence="2">Uncharacterized protein</fullName>
    </submittedName>
</protein>
<proteinExistence type="predicted"/>
<gene>
    <name evidence="2" type="ORF">ZIOFF_066217</name>
</gene>
<feature type="region of interest" description="Disordered" evidence="1">
    <location>
        <begin position="132"/>
        <end position="160"/>
    </location>
</feature>
<dbReference type="Proteomes" id="UP000734854">
    <property type="component" value="Unassembled WGS sequence"/>
</dbReference>
<feature type="region of interest" description="Disordered" evidence="1">
    <location>
        <begin position="1"/>
        <end position="41"/>
    </location>
</feature>
<name>A0A8J5F176_ZINOF</name>
<keyword evidence="3" id="KW-1185">Reference proteome</keyword>
<organism evidence="2 3">
    <name type="scientific">Zingiber officinale</name>
    <name type="common">Ginger</name>
    <name type="synonym">Amomum zingiber</name>
    <dbReference type="NCBI Taxonomy" id="94328"/>
    <lineage>
        <taxon>Eukaryota</taxon>
        <taxon>Viridiplantae</taxon>
        <taxon>Streptophyta</taxon>
        <taxon>Embryophyta</taxon>
        <taxon>Tracheophyta</taxon>
        <taxon>Spermatophyta</taxon>
        <taxon>Magnoliopsida</taxon>
        <taxon>Liliopsida</taxon>
        <taxon>Zingiberales</taxon>
        <taxon>Zingiberaceae</taxon>
        <taxon>Zingiber</taxon>
    </lineage>
</organism>
<dbReference type="AlphaFoldDB" id="A0A8J5F176"/>
<sequence length="160" mass="17944">MTHVGTPLEYAGNPPDLTDPAGIRLNPIDNQGGEREERTRRRKLWEKAVPPNFWWRQTMQIGSKAADAGGSLNRVRRAADDESRRQRRKGRAADEVILSELEDEMPKGDDLLPASERQKRIAHLQVKLFLATDGAGQEEERPSQGRGLHPDAGTIKAKDF</sequence>
<evidence type="ECO:0000313" key="3">
    <source>
        <dbReference type="Proteomes" id="UP000734854"/>
    </source>
</evidence>
<feature type="region of interest" description="Disordered" evidence="1">
    <location>
        <begin position="65"/>
        <end position="93"/>
    </location>
</feature>
<evidence type="ECO:0000313" key="2">
    <source>
        <dbReference type="EMBL" id="KAG6476967.1"/>
    </source>
</evidence>
<reference evidence="2 3" key="1">
    <citation type="submission" date="2020-08" db="EMBL/GenBank/DDBJ databases">
        <title>Plant Genome Project.</title>
        <authorList>
            <person name="Zhang R.-G."/>
        </authorList>
    </citation>
    <scope>NUCLEOTIDE SEQUENCE [LARGE SCALE GENOMIC DNA]</scope>
    <source>
        <tissue evidence="2">Rhizome</tissue>
    </source>
</reference>
<accession>A0A8J5F176</accession>